<dbReference type="GO" id="GO:0005506">
    <property type="term" value="F:iron ion binding"/>
    <property type="evidence" value="ECO:0007669"/>
    <property type="project" value="InterPro"/>
</dbReference>
<keyword evidence="9" id="KW-0812">Transmembrane</keyword>
<feature type="transmembrane region" description="Helical" evidence="9">
    <location>
        <begin position="303"/>
        <end position="327"/>
    </location>
</feature>
<keyword evidence="7 8" id="KW-0349">Heme</keyword>
<dbReference type="InterPro" id="IPR017972">
    <property type="entry name" value="Cyt_P450_CS"/>
</dbReference>
<keyword evidence="4 8" id="KW-0560">Oxidoreductase</keyword>
<evidence type="ECO:0000256" key="8">
    <source>
        <dbReference type="RuleBase" id="RU000461"/>
    </source>
</evidence>
<dbReference type="GO" id="GO:0016705">
    <property type="term" value="F:oxidoreductase activity, acting on paired donors, with incorporation or reduction of molecular oxygen"/>
    <property type="evidence" value="ECO:0007669"/>
    <property type="project" value="InterPro"/>
</dbReference>
<comment type="cofactor">
    <cofactor evidence="1 7">
        <name>heme</name>
        <dbReference type="ChEBI" id="CHEBI:30413"/>
    </cofactor>
</comment>
<reference evidence="11" key="1">
    <citation type="journal article" date="2014" name="Genome Announc.">
        <title>Draft genome sequence of Colletotrichum sublineola, a destructive pathogen of cultivated sorghum.</title>
        <authorList>
            <person name="Baroncelli R."/>
            <person name="Sanz-Martin J.M."/>
            <person name="Rech G.E."/>
            <person name="Sukno S.A."/>
            <person name="Thon M.R."/>
        </authorList>
    </citation>
    <scope>NUCLEOTIDE SEQUENCE [LARGE SCALE GENOMIC DNA]</scope>
    <source>
        <strain evidence="11">TX430BB</strain>
    </source>
</reference>
<keyword evidence="5 7" id="KW-0408">Iron</keyword>
<dbReference type="Proteomes" id="UP000027238">
    <property type="component" value="Unassembled WGS sequence"/>
</dbReference>
<feature type="binding site" description="axial binding residue" evidence="7">
    <location>
        <position position="471"/>
    </location>
    <ligand>
        <name>heme</name>
        <dbReference type="ChEBI" id="CHEBI:30413"/>
    </ligand>
    <ligandPart>
        <name>Fe</name>
        <dbReference type="ChEBI" id="CHEBI:18248"/>
    </ligandPart>
</feature>
<evidence type="ECO:0000256" key="9">
    <source>
        <dbReference type="SAM" id="Phobius"/>
    </source>
</evidence>
<dbReference type="CDD" id="cd11041">
    <property type="entry name" value="CYP503A1-like"/>
    <property type="match status" value="1"/>
</dbReference>
<keyword evidence="6 8" id="KW-0503">Monooxygenase</keyword>
<keyword evidence="11" id="KW-1185">Reference proteome</keyword>
<dbReference type="InterPro" id="IPR001128">
    <property type="entry name" value="Cyt_P450"/>
</dbReference>
<evidence type="ECO:0000256" key="4">
    <source>
        <dbReference type="ARBA" id="ARBA00023002"/>
    </source>
</evidence>
<dbReference type="PROSITE" id="PS00086">
    <property type="entry name" value="CYTOCHROME_P450"/>
    <property type="match status" value="1"/>
</dbReference>
<dbReference type="Gene3D" id="1.10.630.10">
    <property type="entry name" value="Cytochrome P450"/>
    <property type="match status" value="1"/>
</dbReference>
<evidence type="ECO:0000256" key="2">
    <source>
        <dbReference type="ARBA" id="ARBA00010617"/>
    </source>
</evidence>
<evidence type="ECO:0000256" key="1">
    <source>
        <dbReference type="ARBA" id="ARBA00001971"/>
    </source>
</evidence>
<feature type="transmembrane region" description="Helical" evidence="9">
    <location>
        <begin position="20"/>
        <end position="42"/>
    </location>
</feature>
<dbReference type="GO" id="GO:0020037">
    <property type="term" value="F:heme binding"/>
    <property type="evidence" value="ECO:0007669"/>
    <property type="project" value="InterPro"/>
</dbReference>
<dbReference type="GO" id="GO:0004497">
    <property type="term" value="F:monooxygenase activity"/>
    <property type="evidence" value="ECO:0007669"/>
    <property type="project" value="UniProtKB-KW"/>
</dbReference>
<sequence>MSILSLHLWQSYFDSNAASPFVVMAGAALCTWLVFLILHIAAKRHALAGIPLVGTELGGLQNRRHIYRSGGARDLYLDGYRKFKGMAFRITTSKDVTNIIVPPEFMPELKALPDDVLSASKAIEESMFSRYTGVQASIDLLPHTIKTSLTPSLGRISPVIADEAADALRAELPQANDWTEVSIMEPMLRVIIKSTGRMAFGSEICRDEEYIMISANYTMDIVKAVKKVAMIKPWLRPFLASRTAEVETLRRRITQAENILSPLISARRAAAVTAETKYQRPDDMLQWMMDSESKFGARSNMEFARYSLGIILAAIYTTSLIMTNVFYTLAAMPEVIPVLRSDIKQALANHGGVFNNSAVQEMKKVDSFLKETVRFYPMLPTSFQRKVLKSFKLSNGQTIPKGSLIELPVLGINNDDCFFPDHGTFDPWRFYRMRQTKAPQETSSRTEGVGDFQFASVGPTSLLFGYGRHACPGRFFVAYQMKVILALTLMNYDLANLECSKQRIPGITNGSVVTPDIQAKVLLKRVACNHESKENHTLPY</sequence>
<comment type="similarity">
    <text evidence="2 8">Belongs to the cytochrome P450 family.</text>
</comment>
<dbReference type="EMBL" id="JMSE01001552">
    <property type="protein sequence ID" value="KDN60055.1"/>
    <property type="molecule type" value="Genomic_DNA"/>
</dbReference>
<organism evidence="10 11">
    <name type="scientific">Colletotrichum sublineola</name>
    <name type="common">Sorghum anthracnose fungus</name>
    <dbReference type="NCBI Taxonomy" id="1173701"/>
    <lineage>
        <taxon>Eukaryota</taxon>
        <taxon>Fungi</taxon>
        <taxon>Dikarya</taxon>
        <taxon>Ascomycota</taxon>
        <taxon>Pezizomycotina</taxon>
        <taxon>Sordariomycetes</taxon>
        <taxon>Hypocreomycetidae</taxon>
        <taxon>Glomerellales</taxon>
        <taxon>Glomerellaceae</taxon>
        <taxon>Colletotrichum</taxon>
        <taxon>Colletotrichum graminicola species complex</taxon>
    </lineage>
</organism>
<accession>A0A066X201</accession>
<evidence type="ECO:0000256" key="3">
    <source>
        <dbReference type="ARBA" id="ARBA00022723"/>
    </source>
</evidence>
<keyword evidence="9" id="KW-0472">Membrane</keyword>
<keyword evidence="3 7" id="KW-0479">Metal-binding</keyword>
<proteinExistence type="inferred from homology"/>
<evidence type="ECO:0000256" key="7">
    <source>
        <dbReference type="PIRSR" id="PIRSR602403-1"/>
    </source>
</evidence>
<dbReference type="eggNOG" id="KOG0158">
    <property type="taxonomic scope" value="Eukaryota"/>
</dbReference>
<dbReference type="SUPFAM" id="SSF48264">
    <property type="entry name" value="Cytochrome P450"/>
    <property type="match status" value="1"/>
</dbReference>
<dbReference type="PANTHER" id="PTHR46206:SF7">
    <property type="entry name" value="P450, PUTATIVE (EUROFUNG)-RELATED"/>
    <property type="match status" value="1"/>
</dbReference>
<evidence type="ECO:0000313" key="10">
    <source>
        <dbReference type="EMBL" id="KDN60055.1"/>
    </source>
</evidence>
<evidence type="ECO:0000313" key="11">
    <source>
        <dbReference type="Proteomes" id="UP000027238"/>
    </source>
</evidence>
<dbReference type="InterPro" id="IPR002403">
    <property type="entry name" value="Cyt_P450_E_grp-IV"/>
</dbReference>
<evidence type="ECO:0000256" key="5">
    <source>
        <dbReference type="ARBA" id="ARBA00023004"/>
    </source>
</evidence>
<dbReference type="PRINTS" id="PR00465">
    <property type="entry name" value="EP450IV"/>
</dbReference>
<dbReference type="HOGENOM" id="CLU_022195_0_2_1"/>
<gene>
    <name evidence="10" type="ORF">CSUB01_11516</name>
</gene>
<dbReference type="OrthoDB" id="1844152at2759"/>
<comment type="caution">
    <text evidence="10">The sequence shown here is derived from an EMBL/GenBank/DDBJ whole genome shotgun (WGS) entry which is preliminary data.</text>
</comment>
<dbReference type="InterPro" id="IPR036396">
    <property type="entry name" value="Cyt_P450_sf"/>
</dbReference>
<protein>
    <submittedName>
        <fullName evidence="10">Putative cytochrome P450</fullName>
    </submittedName>
</protein>
<dbReference type="Pfam" id="PF00067">
    <property type="entry name" value="p450"/>
    <property type="match status" value="1"/>
</dbReference>
<dbReference type="AlphaFoldDB" id="A0A066X201"/>
<dbReference type="OMA" id="MLQWMIT"/>
<evidence type="ECO:0000256" key="6">
    <source>
        <dbReference type="ARBA" id="ARBA00023033"/>
    </source>
</evidence>
<name>A0A066X201_COLSU</name>
<keyword evidence="9" id="KW-1133">Transmembrane helix</keyword>
<dbReference type="PANTHER" id="PTHR46206">
    <property type="entry name" value="CYTOCHROME P450"/>
    <property type="match status" value="1"/>
</dbReference>
<dbReference type="STRING" id="1173701.A0A066X201"/>